<accession>A0A6J4MMM9</accession>
<name>A0A6J4MMM9_9ACTN</name>
<evidence type="ECO:0000256" key="1">
    <source>
        <dbReference type="SAM" id="MobiDB-lite"/>
    </source>
</evidence>
<evidence type="ECO:0000313" key="2">
    <source>
        <dbReference type="EMBL" id="CAA9362243.1"/>
    </source>
</evidence>
<feature type="region of interest" description="Disordered" evidence="1">
    <location>
        <begin position="65"/>
        <end position="154"/>
    </location>
</feature>
<sequence>GSTTVQVAAPCGAAPRRRRAARLRARQLCRTRAVGGCAEGSGVHLAGRAAGRGAGAVLRRGMRRHRQQLGPRLLGPGGVGGGADDRRPAHPRAGRQEVGAGLGRCRHRQGHRRPRAHDVELPGPCRCAAGSRGPRRRHRPVEGRDRRPARPRPL</sequence>
<feature type="non-terminal residue" evidence="2">
    <location>
        <position position="1"/>
    </location>
</feature>
<gene>
    <name evidence="2" type="ORF">AVDCRST_MAG47-233</name>
</gene>
<dbReference type="AlphaFoldDB" id="A0A6J4MMM9"/>
<reference evidence="2" key="1">
    <citation type="submission" date="2020-02" db="EMBL/GenBank/DDBJ databases">
        <authorList>
            <person name="Meier V. D."/>
        </authorList>
    </citation>
    <scope>NUCLEOTIDE SEQUENCE</scope>
    <source>
        <strain evidence="2">AVDCRST_MAG47</strain>
    </source>
</reference>
<dbReference type="EMBL" id="CADCUK010000019">
    <property type="protein sequence ID" value="CAA9362243.1"/>
    <property type="molecule type" value="Genomic_DNA"/>
</dbReference>
<feature type="non-terminal residue" evidence="2">
    <location>
        <position position="154"/>
    </location>
</feature>
<protein>
    <submittedName>
        <fullName evidence="2">Uncharacterized protein</fullName>
    </submittedName>
</protein>
<organism evidence="2">
    <name type="scientific">uncultured Nocardioidaceae bacterium</name>
    <dbReference type="NCBI Taxonomy" id="253824"/>
    <lineage>
        <taxon>Bacteria</taxon>
        <taxon>Bacillati</taxon>
        <taxon>Actinomycetota</taxon>
        <taxon>Actinomycetes</taxon>
        <taxon>Propionibacteriales</taxon>
        <taxon>Nocardioidaceae</taxon>
        <taxon>environmental samples</taxon>
    </lineage>
</organism>
<proteinExistence type="predicted"/>
<feature type="compositionally biased region" description="Basic residues" evidence="1">
    <location>
        <begin position="104"/>
        <end position="115"/>
    </location>
</feature>